<comment type="caution">
    <text evidence="2">The sequence shown here is derived from an EMBL/GenBank/DDBJ whole genome shotgun (WGS) entry which is preliminary data.</text>
</comment>
<evidence type="ECO:0008006" key="4">
    <source>
        <dbReference type="Google" id="ProtNLM"/>
    </source>
</evidence>
<reference evidence="2 3" key="1">
    <citation type="submission" date="2019-07" db="EMBL/GenBank/DDBJ databases">
        <title>Whole genome shotgun sequence of Pseudonocardia asaccharolytica NBRC 16224.</title>
        <authorList>
            <person name="Hosoyama A."/>
            <person name="Uohara A."/>
            <person name="Ohji S."/>
            <person name="Ichikawa N."/>
        </authorList>
    </citation>
    <scope>NUCLEOTIDE SEQUENCE [LARGE SCALE GENOMIC DNA]</scope>
    <source>
        <strain evidence="2 3">NBRC 16224</strain>
    </source>
</reference>
<organism evidence="2 3">
    <name type="scientific">Pseudonocardia asaccharolytica DSM 44247 = NBRC 16224</name>
    <dbReference type="NCBI Taxonomy" id="1123024"/>
    <lineage>
        <taxon>Bacteria</taxon>
        <taxon>Bacillati</taxon>
        <taxon>Actinomycetota</taxon>
        <taxon>Actinomycetes</taxon>
        <taxon>Pseudonocardiales</taxon>
        <taxon>Pseudonocardiaceae</taxon>
        <taxon>Pseudonocardia</taxon>
    </lineage>
</organism>
<dbReference type="EMBL" id="BJVI01000041">
    <property type="protein sequence ID" value="GEL19630.1"/>
    <property type="molecule type" value="Genomic_DNA"/>
</dbReference>
<gene>
    <name evidence="2" type="ORF">PA7_34670</name>
</gene>
<dbReference type="RefSeq" id="WP_028929755.1">
    <property type="nucleotide sequence ID" value="NZ_AUII01000006.1"/>
</dbReference>
<dbReference type="STRING" id="1123024.GCA_000423625_01825"/>
<evidence type="ECO:0000256" key="1">
    <source>
        <dbReference type="SAM" id="MobiDB-lite"/>
    </source>
</evidence>
<dbReference type="Proteomes" id="UP000321328">
    <property type="component" value="Unassembled WGS sequence"/>
</dbReference>
<sequence length="128" mass="13269">MTVATDQFIDLAKRSQEAVTTAVRTWADTVQTYAGTMTGTQAKLPDAHAFVDSTFDFAEKVLANQRQLAHTLFSAGTQTVEAVTDQAARAAESVSAQMATEKAAAKPAPAAEAPVAKAGAARAAQAKS</sequence>
<accession>A0A511D4A5</accession>
<protein>
    <recommendedName>
        <fullName evidence="4">Phasin domain-containing protein</fullName>
    </recommendedName>
</protein>
<proteinExistence type="predicted"/>
<feature type="compositionally biased region" description="Low complexity" evidence="1">
    <location>
        <begin position="96"/>
        <end position="128"/>
    </location>
</feature>
<evidence type="ECO:0000313" key="2">
    <source>
        <dbReference type="EMBL" id="GEL19630.1"/>
    </source>
</evidence>
<feature type="region of interest" description="Disordered" evidence="1">
    <location>
        <begin position="94"/>
        <end position="128"/>
    </location>
</feature>
<evidence type="ECO:0000313" key="3">
    <source>
        <dbReference type="Proteomes" id="UP000321328"/>
    </source>
</evidence>
<dbReference type="OrthoDB" id="3578575at2"/>
<keyword evidence="3" id="KW-1185">Reference proteome</keyword>
<dbReference type="AlphaFoldDB" id="A0A511D4A5"/>
<name>A0A511D4A5_9PSEU</name>